<feature type="transmembrane region" description="Helical" evidence="8">
    <location>
        <begin position="229"/>
        <end position="250"/>
    </location>
</feature>
<dbReference type="GO" id="GO:0004984">
    <property type="term" value="F:olfactory receptor activity"/>
    <property type="evidence" value="ECO:0007669"/>
    <property type="project" value="InterPro"/>
</dbReference>
<evidence type="ECO:0000256" key="2">
    <source>
        <dbReference type="ARBA" id="ARBA00022606"/>
    </source>
</evidence>
<dbReference type="OMA" id="PNMLLGF"/>
<name>A0A8C4UFN6_FALTI</name>
<organism evidence="9 10">
    <name type="scientific">Falco tinnunculus</name>
    <name type="common">Common kestrel</name>
    <dbReference type="NCBI Taxonomy" id="100819"/>
    <lineage>
        <taxon>Eukaryota</taxon>
        <taxon>Metazoa</taxon>
        <taxon>Chordata</taxon>
        <taxon>Craniata</taxon>
        <taxon>Vertebrata</taxon>
        <taxon>Euteleostomi</taxon>
        <taxon>Archelosauria</taxon>
        <taxon>Archosauria</taxon>
        <taxon>Dinosauria</taxon>
        <taxon>Saurischia</taxon>
        <taxon>Theropoda</taxon>
        <taxon>Coelurosauria</taxon>
        <taxon>Aves</taxon>
        <taxon>Neognathae</taxon>
        <taxon>Neoaves</taxon>
        <taxon>Telluraves</taxon>
        <taxon>Australaves</taxon>
        <taxon>Falconiformes</taxon>
        <taxon>Falconidae</taxon>
        <taxon>Falco</taxon>
    </lineage>
</organism>
<evidence type="ECO:0000313" key="9">
    <source>
        <dbReference type="Ensembl" id="ENSFTIP00000011839.1"/>
    </source>
</evidence>
<dbReference type="PANTHER" id="PTHR26450:SF429">
    <property type="entry name" value="OLFACTORY RECEPTOR"/>
    <property type="match status" value="1"/>
</dbReference>
<evidence type="ECO:0000256" key="4">
    <source>
        <dbReference type="ARBA" id="ARBA00022725"/>
    </source>
</evidence>
<evidence type="ECO:0000256" key="3">
    <source>
        <dbReference type="ARBA" id="ARBA00022692"/>
    </source>
</evidence>
<dbReference type="Gene3D" id="1.20.1070.10">
    <property type="entry name" value="Rhodopsin 7-helix transmembrane proteins"/>
    <property type="match status" value="1"/>
</dbReference>
<evidence type="ECO:0000256" key="7">
    <source>
        <dbReference type="ARBA" id="ARBA00023224"/>
    </source>
</evidence>
<dbReference type="OrthoDB" id="5969463at2759"/>
<reference evidence="9" key="2">
    <citation type="submission" date="2025-09" db="UniProtKB">
        <authorList>
            <consortium name="Ensembl"/>
        </authorList>
    </citation>
    <scope>IDENTIFICATION</scope>
</reference>
<sequence length="303" mass="33409">MAGRNQTRSASTCQAESLLGGFLGVHKHRLLLLIPFCFLHLLIITANTSLTYTMGVEEDLHSLAYLLITLLLKVSLCSSSTFVPKMLLGFLFHLSHISLQGCMAQILFPDFFITLDYVMTRKYMSWLSLAAVVRNISFVSPVVILASKVHLCHANVIKHFVCEHMALVSLSCGNTSRNGMVGLAMKAITIVFDLGFLLTPYSTIIHTALKTPSGSAEQSLCGRLSEDMHNLISVTYLLLPCGVNPIAYGVRTEEIRQRLLKLLKKEVWCQSPLRQQPQNKFPGISLTGVAEHLGIPGFGCCDL</sequence>
<evidence type="ECO:0000256" key="5">
    <source>
        <dbReference type="ARBA" id="ARBA00022989"/>
    </source>
</evidence>
<evidence type="ECO:0008006" key="11">
    <source>
        <dbReference type="Google" id="ProtNLM"/>
    </source>
</evidence>
<dbReference type="GO" id="GO:0005886">
    <property type="term" value="C:plasma membrane"/>
    <property type="evidence" value="ECO:0007669"/>
    <property type="project" value="TreeGrafter"/>
</dbReference>
<dbReference type="InterPro" id="IPR050402">
    <property type="entry name" value="OR51/52/56-like"/>
</dbReference>
<dbReference type="SUPFAM" id="SSF81321">
    <property type="entry name" value="Family A G protein-coupled receptor-like"/>
    <property type="match status" value="1"/>
</dbReference>
<dbReference type="Pfam" id="PF13853">
    <property type="entry name" value="7tm_4"/>
    <property type="match status" value="2"/>
</dbReference>
<feature type="transmembrane region" description="Helical" evidence="8">
    <location>
        <begin position="123"/>
        <end position="146"/>
    </location>
</feature>
<protein>
    <recommendedName>
        <fullName evidence="11">G-protein coupled receptors family 1 profile domain-containing protein</fullName>
    </recommendedName>
</protein>
<feature type="transmembrane region" description="Helical" evidence="8">
    <location>
        <begin position="62"/>
        <end position="83"/>
    </location>
</feature>
<dbReference type="GO" id="GO:0007186">
    <property type="term" value="P:G protein-coupled receptor signaling pathway"/>
    <property type="evidence" value="ECO:0007669"/>
    <property type="project" value="InterPro"/>
</dbReference>
<evidence type="ECO:0000313" key="10">
    <source>
        <dbReference type="Proteomes" id="UP000694562"/>
    </source>
</evidence>
<keyword evidence="10" id="KW-1185">Reference proteome</keyword>
<keyword evidence="3 8" id="KW-0812">Transmembrane</keyword>
<feature type="transmembrane region" description="Helical" evidence="8">
    <location>
        <begin position="30"/>
        <end position="50"/>
    </location>
</feature>
<evidence type="ECO:0000256" key="6">
    <source>
        <dbReference type="ARBA" id="ARBA00023136"/>
    </source>
</evidence>
<keyword evidence="7" id="KW-0807">Transducer</keyword>
<comment type="subcellular location">
    <subcellularLocation>
        <location evidence="1">Membrane</location>
        <topology evidence="1">Multi-pass membrane protein</topology>
    </subcellularLocation>
</comment>
<reference evidence="9" key="1">
    <citation type="submission" date="2025-08" db="UniProtKB">
        <authorList>
            <consortium name="Ensembl"/>
        </authorList>
    </citation>
    <scope>IDENTIFICATION</scope>
</reference>
<keyword evidence="5 8" id="KW-1133">Transmembrane helix</keyword>
<dbReference type="Proteomes" id="UP000694562">
    <property type="component" value="Unplaced"/>
</dbReference>
<keyword evidence="2" id="KW-0716">Sensory transduction</keyword>
<accession>A0A8C4UFN6</accession>
<dbReference type="PANTHER" id="PTHR26450">
    <property type="entry name" value="OLFACTORY RECEPTOR 56B1-RELATED"/>
    <property type="match status" value="1"/>
</dbReference>
<dbReference type="Ensembl" id="ENSFTIT00000012352.1">
    <property type="protein sequence ID" value="ENSFTIP00000011839.1"/>
    <property type="gene ID" value="ENSFTIG00000007923.1"/>
</dbReference>
<feature type="transmembrane region" description="Helical" evidence="8">
    <location>
        <begin position="90"/>
        <end position="108"/>
    </location>
</feature>
<evidence type="ECO:0000256" key="8">
    <source>
        <dbReference type="SAM" id="Phobius"/>
    </source>
</evidence>
<dbReference type="AlphaFoldDB" id="A0A8C4UFN6"/>
<keyword evidence="4" id="KW-0552">Olfaction</keyword>
<feature type="transmembrane region" description="Helical" evidence="8">
    <location>
        <begin position="187"/>
        <end position="209"/>
    </location>
</feature>
<dbReference type="InterPro" id="IPR000725">
    <property type="entry name" value="Olfact_rcpt"/>
</dbReference>
<proteinExistence type="predicted"/>
<keyword evidence="6 8" id="KW-0472">Membrane</keyword>
<evidence type="ECO:0000256" key="1">
    <source>
        <dbReference type="ARBA" id="ARBA00004141"/>
    </source>
</evidence>